<name>A0A6N2MR32_SALVM</name>
<proteinExistence type="predicted"/>
<gene>
    <name evidence="1" type="ORF">SVIM_LOCUS337968</name>
</gene>
<dbReference type="AlphaFoldDB" id="A0A6N2MR32"/>
<dbReference type="EMBL" id="CAADRP010001730">
    <property type="protein sequence ID" value="VFU50627.1"/>
    <property type="molecule type" value="Genomic_DNA"/>
</dbReference>
<accession>A0A6N2MR32</accession>
<reference evidence="1" key="1">
    <citation type="submission" date="2019-03" db="EMBL/GenBank/DDBJ databases">
        <authorList>
            <person name="Mank J."/>
            <person name="Almeida P."/>
        </authorList>
    </citation>
    <scope>NUCLEOTIDE SEQUENCE</scope>
    <source>
        <strain evidence="1">78183</strain>
    </source>
</reference>
<protein>
    <submittedName>
        <fullName evidence="1">Uncharacterized protein</fullName>
    </submittedName>
</protein>
<sequence length="126" mass="14273">MFFCILKVVPEIKDRPSCSVCNLYFFPPDLLSGAAIYIYFFKIRREGGFFFCVCGCRNSSEGPCRSRYAIVKRDRRQGQLEVSFRVGTSKEVEGGLECSEAHASTRGRLVHCMDSSVRFVLTAILH</sequence>
<organism evidence="1">
    <name type="scientific">Salix viminalis</name>
    <name type="common">Common osier</name>
    <name type="synonym">Basket willow</name>
    <dbReference type="NCBI Taxonomy" id="40686"/>
    <lineage>
        <taxon>Eukaryota</taxon>
        <taxon>Viridiplantae</taxon>
        <taxon>Streptophyta</taxon>
        <taxon>Embryophyta</taxon>
        <taxon>Tracheophyta</taxon>
        <taxon>Spermatophyta</taxon>
        <taxon>Magnoliopsida</taxon>
        <taxon>eudicotyledons</taxon>
        <taxon>Gunneridae</taxon>
        <taxon>Pentapetalae</taxon>
        <taxon>rosids</taxon>
        <taxon>fabids</taxon>
        <taxon>Malpighiales</taxon>
        <taxon>Salicaceae</taxon>
        <taxon>Saliceae</taxon>
        <taxon>Salix</taxon>
    </lineage>
</organism>
<evidence type="ECO:0000313" key="1">
    <source>
        <dbReference type="EMBL" id="VFU50627.1"/>
    </source>
</evidence>